<sequence>MMQPTYILAVRTARRWALGLTVGAASVALSALLFAPRVLVAQSVSDLLSAGDRESVARRPSAALGNYERAVKAEPTSYVALWKSAREAVDLGEFEKNPETRTGLYARATDYARRAVAANGNDAEGHFQLARAVGRTALAANPRERVKYALEVRDEALRALQLHPKHPGALHVLGVWNAEVMRLSGFSRAIAKTFLGGQVLGSASWAEAVRYMELAVVAEPNRLVHDLDLARVYRDAGRRNEARSAYQAALRAPIQDANDDQYRKLADEELKKLK</sequence>
<dbReference type="KEGG" id="ggr:HKW67_10980"/>
<gene>
    <name evidence="1" type="ORF">HKW67_10980</name>
</gene>
<proteinExistence type="predicted"/>
<dbReference type="Proteomes" id="UP000500938">
    <property type="component" value="Chromosome"/>
</dbReference>
<dbReference type="RefSeq" id="WP_171225422.1">
    <property type="nucleotide sequence ID" value="NZ_CP053085.1"/>
</dbReference>
<dbReference type="InterPro" id="IPR049039">
    <property type="entry name" value="RMD1-3_a_helical_rpt"/>
</dbReference>
<reference evidence="1 2" key="1">
    <citation type="submission" date="2020-05" db="EMBL/GenBank/DDBJ databases">
        <title>Complete genome sequence of Gemmatimonas greenlandica TET16.</title>
        <authorList>
            <person name="Zeng Y."/>
        </authorList>
    </citation>
    <scope>NUCLEOTIDE SEQUENCE [LARGE SCALE GENOMIC DNA]</scope>
    <source>
        <strain evidence="1 2">TET16</strain>
    </source>
</reference>
<evidence type="ECO:0000313" key="1">
    <source>
        <dbReference type="EMBL" id="QJR35991.1"/>
    </source>
</evidence>
<dbReference type="SUPFAM" id="SSF48452">
    <property type="entry name" value="TPR-like"/>
    <property type="match status" value="1"/>
</dbReference>
<dbReference type="Gene3D" id="1.25.40.10">
    <property type="entry name" value="Tetratricopeptide repeat domain"/>
    <property type="match status" value="2"/>
</dbReference>
<dbReference type="EMBL" id="CP053085">
    <property type="protein sequence ID" value="QJR35991.1"/>
    <property type="molecule type" value="Genomic_DNA"/>
</dbReference>
<accession>A0A6M4IUZ4</accession>
<dbReference type="Pfam" id="PF21033">
    <property type="entry name" value="RMD1-3"/>
    <property type="match status" value="1"/>
</dbReference>
<protein>
    <submittedName>
        <fullName evidence="1">Uncharacterized protein</fullName>
    </submittedName>
</protein>
<evidence type="ECO:0000313" key="2">
    <source>
        <dbReference type="Proteomes" id="UP000500938"/>
    </source>
</evidence>
<organism evidence="1 2">
    <name type="scientific">Gemmatimonas groenlandica</name>
    <dbReference type="NCBI Taxonomy" id="2732249"/>
    <lineage>
        <taxon>Bacteria</taxon>
        <taxon>Pseudomonadati</taxon>
        <taxon>Gemmatimonadota</taxon>
        <taxon>Gemmatimonadia</taxon>
        <taxon>Gemmatimonadales</taxon>
        <taxon>Gemmatimonadaceae</taxon>
        <taxon>Gemmatimonas</taxon>
    </lineage>
</organism>
<name>A0A6M4IUZ4_9BACT</name>
<dbReference type="InterPro" id="IPR011990">
    <property type="entry name" value="TPR-like_helical_dom_sf"/>
</dbReference>
<dbReference type="AlphaFoldDB" id="A0A6M4IUZ4"/>
<keyword evidence="2" id="KW-1185">Reference proteome</keyword>